<feature type="transmembrane region" description="Helical" evidence="7">
    <location>
        <begin position="28"/>
        <end position="50"/>
    </location>
</feature>
<feature type="compositionally biased region" description="Basic and acidic residues" evidence="6">
    <location>
        <begin position="509"/>
        <end position="531"/>
    </location>
</feature>
<dbReference type="Proteomes" id="UP000405357">
    <property type="component" value="Unassembled WGS sequence"/>
</dbReference>
<feature type="transmembrane region" description="Helical" evidence="7">
    <location>
        <begin position="581"/>
        <end position="602"/>
    </location>
</feature>
<proteinExistence type="predicted"/>
<evidence type="ECO:0000256" key="6">
    <source>
        <dbReference type="SAM" id="MobiDB-lite"/>
    </source>
</evidence>
<evidence type="ECO:0000259" key="8">
    <source>
        <dbReference type="SMART" id="SM00849"/>
    </source>
</evidence>
<gene>
    <name evidence="9" type="ORF">PSO31014_01963</name>
</gene>
<dbReference type="InterPro" id="IPR004797">
    <property type="entry name" value="Competence_ComEC/Rec2"/>
</dbReference>
<dbReference type="EMBL" id="CABPSG010000004">
    <property type="protein sequence ID" value="VVD98040.1"/>
    <property type="molecule type" value="Genomic_DNA"/>
</dbReference>
<feature type="transmembrane region" description="Helical" evidence="7">
    <location>
        <begin position="373"/>
        <end position="395"/>
    </location>
</feature>
<accession>A0ABY6VWQ6</accession>
<dbReference type="Pfam" id="PF13567">
    <property type="entry name" value="DUF4131"/>
    <property type="match status" value="1"/>
</dbReference>
<dbReference type="InterPro" id="IPR035681">
    <property type="entry name" value="ComA-like_MBL"/>
</dbReference>
<name>A0ABY6VWQ6_9BURK</name>
<feature type="transmembrane region" description="Helical" evidence="7">
    <location>
        <begin position="697"/>
        <end position="714"/>
    </location>
</feature>
<dbReference type="NCBIfam" id="TIGR00360">
    <property type="entry name" value="ComEC_N-term"/>
    <property type="match status" value="1"/>
</dbReference>
<evidence type="ECO:0000256" key="3">
    <source>
        <dbReference type="ARBA" id="ARBA00022692"/>
    </source>
</evidence>
<feature type="transmembrane region" description="Helical" evidence="7">
    <location>
        <begin position="86"/>
        <end position="104"/>
    </location>
</feature>
<evidence type="ECO:0000313" key="9">
    <source>
        <dbReference type="EMBL" id="VVD98040.1"/>
    </source>
</evidence>
<feature type="transmembrane region" description="Helical" evidence="7">
    <location>
        <begin position="608"/>
        <end position="627"/>
    </location>
</feature>
<feature type="region of interest" description="Disordered" evidence="6">
    <location>
        <begin position="471"/>
        <end position="559"/>
    </location>
</feature>
<dbReference type="NCBIfam" id="TIGR00361">
    <property type="entry name" value="ComEC_Rec2"/>
    <property type="match status" value="1"/>
</dbReference>
<keyword evidence="3 7" id="KW-0812">Transmembrane</keyword>
<sequence>MRLVLLAWVAGVWWLQQASVLPQGRAFGAALGVAAGVFAVWSAWAVWGVVRRDPGAADAGVVTWVGGARLARDCVHAGERWRHRSVVAVLALCAGVFGYSWAALRAEARLSDRLPVELEARDVMVVGVVSGLPASTDDGRRFAFDVERAYVIDDGCEAPVSATVRSTSDMRGDRRDADTRAALCREVRVPRPIELVWPGRSRFGGKWGPGGAAAGSPHAGERWRLPVRLKAPRGFANWHGADTELTALVRGIRATGYVRASGGRGEATTTKGPLRLQAETVPGYRFVAWRERLRDKLRAGLGPSARYGGVLIALALGERGDIAADDWQVFADTGVSHLLAISGLHVSLVAGVLAALVGTLWRRACGRRFSLPLWWPAPKAAAVASLLAAVAYGAVAGWGVPVRRAVGMVAILVFALLNGRMAAPSYVLAWALATVVALDPWAVVTPGLWLSFGAVAALVLGAGREQTPRVARRRGIPAVARSPSTASAMGRALADSRHPDECQDVQHYGGERQSGERHGGERQQSDCRDGGRQAGTFRDRKHQAGKCRGADRQDAEPQEGAIRRWRAAALARLWPAARAQYAVTIGLVPLTLAWFGSVPLLGPVANAIAIPVMTLIVTPLALASLMLPATMAHWALAVAHAVVVWLADWLGMLAAWPWAVWRAAVAPPWAQAAAVGGVLLCLMPLPAAMRRPSGWRVGVRFAGFALLGPALLASPPRPGTGEFRVTLLDIGQGNGVLVETATRTLLFDTGPPLGRFNDAGRRVIVPYLRAHGIRRLDRLVISHAHDDHFGGALSVLRAYPSAQVMSSLPATHGVRRAAASHRTCLAGQQWTWDGVTFRFLHPDKGALREGWGGRAGPNSVSCVLRVSNARHSALLAADAEAPQEQAMLARFGAGLRSDVLLAPHHGSLTSSTAVFIEAVSPTHVVFQAGYRNRFGHPRPGVVARYQAVGARIWQSVTHGGVRFSFTNDGIEAQSYREQYRRYWHAEVPDTS</sequence>
<evidence type="ECO:0000256" key="2">
    <source>
        <dbReference type="ARBA" id="ARBA00022475"/>
    </source>
</evidence>
<dbReference type="PANTHER" id="PTHR30619">
    <property type="entry name" value="DNA INTERNALIZATION/COMPETENCE PROTEIN COMEC/REC2"/>
    <property type="match status" value="1"/>
</dbReference>
<dbReference type="RefSeq" id="WP_150551429.1">
    <property type="nucleotide sequence ID" value="NZ_CABPSG010000004.1"/>
</dbReference>
<dbReference type="InterPro" id="IPR001279">
    <property type="entry name" value="Metallo-B-lactamas"/>
</dbReference>
<keyword evidence="2" id="KW-1003">Cell membrane</keyword>
<protein>
    <submittedName>
        <fullName evidence="9">DNA internalization-related competence protein ComEC/Rec2</fullName>
    </submittedName>
</protein>
<dbReference type="InterPro" id="IPR025405">
    <property type="entry name" value="DUF4131"/>
</dbReference>
<dbReference type="InterPro" id="IPR036866">
    <property type="entry name" value="RibonucZ/Hydroxyglut_hydro"/>
</dbReference>
<evidence type="ECO:0000313" key="10">
    <source>
        <dbReference type="Proteomes" id="UP000405357"/>
    </source>
</evidence>
<feature type="transmembrane region" description="Helical" evidence="7">
    <location>
        <begin position="448"/>
        <end position="464"/>
    </location>
</feature>
<dbReference type="SMART" id="SM00849">
    <property type="entry name" value="Lactamase_B"/>
    <property type="match status" value="1"/>
</dbReference>
<keyword evidence="4 7" id="KW-1133">Transmembrane helix</keyword>
<dbReference type="PANTHER" id="PTHR30619:SF1">
    <property type="entry name" value="RECOMBINATION PROTEIN 2"/>
    <property type="match status" value="1"/>
</dbReference>
<dbReference type="InterPro" id="IPR052159">
    <property type="entry name" value="Competence_DNA_uptake"/>
</dbReference>
<dbReference type="Pfam" id="PF03772">
    <property type="entry name" value="Competence"/>
    <property type="match status" value="2"/>
</dbReference>
<feature type="transmembrane region" description="Helical" evidence="7">
    <location>
        <begin position="668"/>
        <end position="685"/>
    </location>
</feature>
<organism evidence="9 10">
    <name type="scientific">Pandoraea soli</name>
    <dbReference type="NCBI Taxonomy" id="2508293"/>
    <lineage>
        <taxon>Bacteria</taxon>
        <taxon>Pseudomonadati</taxon>
        <taxon>Pseudomonadota</taxon>
        <taxon>Betaproteobacteria</taxon>
        <taxon>Burkholderiales</taxon>
        <taxon>Burkholderiaceae</taxon>
        <taxon>Pandoraea</taxon>
    </lineage>
</organism>
<feature type="transmembrane region" description="Helical" evidence="7">
    <location>
        <begin position="338"/>
        <end position="361"/>
    </location>
</feature>
<evidence type="ECO:0000256" key="4">
    <source>
        <dbReference type="ARBA" id="ARBA00022989"/>
    </source>
</evidence>
<comment type="subcellular location">
    <subcellularLocation>
        <location evidence="1">Cell membrane</location>
        <topology evidence="1">Multi-pass membrane protein</topology>
    </subcellularLocation>
</comment>
<dbReference type="Gene3D" id="3.60.15.10">
    <property type="entry name" value="Ribonuclease Z/Hydroxyacylglutathione hydrolase-like"/>
    <property type="match status" value="1"/>
</dbReference>
<evidence type="ECO:0000256" key="1">
    <source>
        <dbReference type="ARBA" id="ARBA00004651"/>
    </source>
</evidence>
<reference evidence="9 10" key="1">
    <citation type="submission" date="2019-08" db="EMBL/GenBank/DDBJ databases">
        <authorList>
            <person name="Peeters C."/>
        </authorList>
    </citation>
    <scope>NUCLEOTIDE SEQUENCE [LARGE SCALE GENOMIC DNA]</scope>
    <source>
        <strain evidence="9 10">LMG 31014</strain>
    </source>
</reference>
<dbReference type="Pfam" id="PF00753">
    <property type="entry name" value="Lactamase_B"/>
    <property type="match status" value="1"/>
</dbReference>
<evidence type="ECO:0000256" key="5">
    <source>
        <dbReference type="ARBA" id="ARBA00023136"/>
    </source>
</evidence>
<feature type="transmembrane region" description="Helical" evidence="7">
    <location>
        <begin position="634"/>
        <end position="656"/>
    </location>
</feature>
<feature type="domain" description="Metallo-beta-lactamase" evidence="8">
    <location>
        <begin position="732"/>
        <end position="923"/>
    </location>
</feature>
<keyword evidence="10" id="KW-1185">Reference proteome</keyword>
<dbReference type="CDD" id="cd07731">
    <property type="entry name" value="ComA-like_MBL-fold"/>
    <property type="match status" value="1"/>
</dbReference>
<comment type="caution">
    <text evidence="9">The sequence shown here is derived from an EMBL/GenBank/DDBJ whole genome shotgun (WGS) entry which is preliminary data.</text>
</comment>
<dbReference type="SUPFAM" id="SSF56281">
    <property type="entry name" value="Metallo-hydrolase/oxidoreductase"/>
    <property type="match status" value="1"/>
</dbReference>
<keyword evidence="5 7" id="KW-0472">Membrane</keyword>
<evidence type="ECO:0000256" key="7">
    <source>
        <dbReference type="SAM" id="Phobius"/>
    </source>
</evidence>
<dbReference type="InterPro" id="IPR004477">
    <property type="entry name" value="ComEC_N"/>
</dbReference>